<protein>
    <submittedName>
        <fullName evidence="4">DUF1127 domain-containing protein</fullName>
    </submittedName>
</protein>
<organism evidence="4 5">
    <name type="scientific">Roseomonas acroporae</name>
    <dbReference type="NCBI Taxonomy" id="2937791"/>
    <lineage>
        <taxon>Bacteria</taxon>
        <taxon>Pseudomonadati</taxon>
        <taxon>Pseudomonadota</taxon>
        <taxon>Alphaproteobacteria</taxon>
        <taxon>Acetobacterales</taxon>
        <taxon>Roseomonadaceae</taxon>
        <taxon>Roseomonas</taxon>
    </lineage>
</organism>
<comment type="caution">
    <text evidence="4">The sequence shown here is derived from an EMBL/GenBank/DDBJ whole genome shotgun (WGS) entry which is preliminary data.</text>
</comment>
<reference evidence="4" key="1">
    <citation type="submission" date="2022-04" db="EMBL/GenBank/DDBJ databases">
        <title>Roseomonas acroporae sp. nov., isolated from coral Acropora digitifera.</title>
        <authorList>
            <person name="Sun H."/>
        </authorList>
    </citation>
    <scope>NUCLEOTIDE SEQUENCE</scope>
    <source>
        <strain evidence="4">NAR14</strain>
    </source>
</reference>
<keyword evidence="2" id="KW-0812">Transmembrane</keyword>
<name>A0A9X2BWD9_9PROT</name>
<evidence type="ECO:0000313" key="5">
    <source>
        <dbReference type="Proteomes" id="UP001139516"/>
    </source>
</evidence>
<keyword evidence="2" id="KW-1133">Transmembrane helix</keyword>
<dbReference type="Proteomes" id="UP001139516">
    <property type="component" value="Unassembled WGS sequence"/>
</dbReference>
<gene>
    <name evidence="4" type="ORF">M0638_10815</name>
</gene>
<accession>A0A9X2BWD9</accession>
<dbReference type="RefSeq" id="WP_248667008.1">
    <property type="nucleotide sequence ID" value="NZ_JALPRX010000040.1"/>
</dbReference>
<dbReference type="InterPro" id="IPR009506">
    <property type="entry name" value="YjiS-like"/>
</dbReference>
<feature type="transmembrane region" description="Helical" evidence="2">
    <location>
        <begin position="51"/>
        <end position="72"/>
    </location>
</feature>
<dbReference type="EMBL" id="JALPRX010000040">
    <property type="protein sequence ID" value="MCK8784874.1"/>
    <property type="molecule type" value="Genomic_DNA"/>
</dbReference>
<dbReference type="Pfam" id="PF06568">
    <property type="entry name" value="YjiS-like"/>
    <property type="match status" value="1"/>
</dbReference>
<proteinExistence type="predicted"/>
<evidence type="ECO:0000259" key="3">
    <source>
        <dbReference type="Pfam" id="PF06568"/>
    </source>
</evidence>
<keyword evidence="5" id="KW-1185">Reference proteome</keyword>
<dbReference type="AlphaFoldDB" id="A0A9X2BWD9"/>
<sequence>MLRFSHGILRRGTEPTMPAYPKTATDPLPTPAAGRAVTRIVGRAVPRRGGAIGPVPPSVSLGAIGALLRLWLHRARTRRTLAELPARLRRDLGLDDATAREEADKPFWRA</sequence>
<keyword evidence="2" id="KW-0472">Membrane</keyword>
<feature type="region of interest" description="Disordered" evidence="1">
    <location>
        <begin position="1"/>
        <end position="32"/>
    </location>
</feature>
<evidence type="ECO:0000313" key="4">
    <source>
        <dbReference type="EMBL" id="MCK8784874.1"/>
    </source>
</evidence>
<evidence type="ECO:0000256" key="2">
    <source>
        <dbReference type="SAM" id="Phobius"/>
    </source>
</evidence>
<evidence type="ECO:0000256" key="1">
    <source>
        <dbReference type="SAM" id="MobiDB-lite"/>
    </source>
</evidence>
<feature type="domain" description="YjiS-like" evidence="3">
    <location>
        <begin position="66"/>
        <end position="94"/>
    </location>
</feature>